<accession>A0ABW4LMV4</accession>
<dbReference type="InterPro" id="IPR054719">
    <property type="entry name" value="TubZ-like_C"/>
</dbReference>
<keyword evidence="4" id="KW-1185">Reference proteome</keyword>
<feature type="compositionally biased region" description="Polar residues" evidence="1">
    <location>
        <begin position="475"/>
        <end position="499"/>
    </location>
</feature>
<dbReference type="Pfam" id="PF22453">
    <property type="entry name" value="TubZ-like_C"/>
    <property type="match status" value="1"/>
</dbReference>
<comment type="caution">
    <text evidence="3">The sequence shown here is derived from an EMBL/GenBank/DDBJ whole genome shotgun (WGS) entry which is preliminary data.</text>
</comment>
<reference evidence="4" key="1">
    <citation type="journal article" date="2019" name="Int. J. Syst. Evol. Microbiol.">
        <title>The Global Catalogue of Microorganisms (GCM) 10K type strain sequencing project: providing services to taxonomists for standard genome sequencing and annotation.</title>
        <authorList>
            <consortium name="The Broad Institute Genomics Platform"/>
            <consortium name="The Broad Institute Genome Sequencing Center for Infectious Disease"/>
            <person name="Wu L."/>
            <person name="Ma J."/>
        </authorList>
    </citation>
    <scope>NUCLEOTIDE SEQUENCE [LARGE SCALE GENOMIC DNA]</scope>
    <source>
        <strain evidence="4">CCUG 49339</strain>
    </source>
</reference>
<sequence>MTLANSKELERMFIGESAELKGKFNEVSIRFGVIGAGQKGNKDADILAGYTFSNGEQCYPSLAINLSESDMTHLKNIPQVDRIHFEGMKGAARTPQVVVDMFDPQHQNGQAHQERLTGEIGRKFYDENGNPLIDQFLICLGAGGGVGTGWGSLVLNLIRNDYFAGVPVTLLISLPHGNPEEITNALVLLKELEDFFKEQETQYESNETKPLASVILVDNKRLYESFNERKDQHANKGKVINWKEESNNAILSTLHEVNLIPQNFGSDSVTYDPSDLIKLFSVPGRFLTLGKARLQPEDFTLNGLSSKVEGSLNRGYFACDHKFGTATMYGGFVLRPHDSEFFADMKTEEKLKDTLSKYKRLDEIGGKFGDPIWNQNYSVVYSIFAGMRIPNRYVQLANELNELVEKQQREQQEEEEVDVSIALNRIQNNSFNPYANTTGSRFNGPKQSAFTKQVAATVEKKGFGSNAFGSFGNKTSNTEQQSSGNKFGQQKTFNLSQHFVSKDNQNK</sequence>
<keyword evidence="3" id="KW-0132">Cell division</keyword>
<evidence type="ECO:0000313" key="3">
    <source>
        <dbReference type="EMBL" id="MFD1736236.1"/>
    </source>
</evidence>
<protein>
    <submittedName>
        <fullName evidence="3">Cell division protein FtsZ</fullName>
    </submittedName>
</protein>
<feature type="domain" description="Tubulin-like protein TubZ-like C-terminal" evidence="2">
    <location>
        <begin position="256"/>
        <end position="396"/>
    </location>
</feature>
<evidence type="ECO:0000313" key="4">
    <source>
        <dbReference type="Proteomes" id="UP001597214"/>
    </source>
</evidence>
<evidence type="ECO:0000256" key="1">
    <source>
        <dbReference type="SAM" id="MobiDB-lite"/>
    </source>
</evidence>
<evidence type="ECO:0000259" key="2">
    <source>
        <dbReference type="Pfam" id="PF22453"/>
    </source>
</evidence>
<dbReference type="RefSeq" id="WP_377927383.1">
    <property type="nucleotide sequence ID" value="NZ_JBHUEM010000005.1"/>
</dbReference>
<dbReference type="InterPro" id="IPR036525">
    <property type="entry name" value="Tubulin/FtsZ_GTPase_sf"/>
</dbReference>
<dbReference type="Gene3D" id="3.40.50.1440">
    <property type="entry name" value="Tubulin/FtsZ, GTPase domain"/>
    <property type="match status" value="1"/>
</dbReference>
<feature type="region of interest" description="Disordered" evidence="1">
    <location>
        <begin position="467"/>
        <end position="507"/>
    </location>
</feature>
<dbReference type="SUPFAM" id="SSF52490">
    <property type="entry name" value="Tubulin nucleotide-binding domain-like"/>
    <property type="match status" value="1"/>
</dbReference>
<gene>
    <name evidence="3" type="ORF">ACFSCX_06615</name>
</gene>
<dbReference type="GO" id="GO:0051301">
    <property type="term" value="P:cell division"/>
    <property type="evidence" value="ECO:0007669"/>
    <property type="project" value="UniProtKB-KW"/>
</dbReference>
<keyword evidence="3" id="KW-0131">Cell cycle</keyword>
<organism evidence="3 4">
    <name type="scientific">Bacillus salitolerans</name>
    <dbReference type="NCBI Taxonomy" id="1437434"/>
    <lineage>
        <taxon>Bacteria</taxon>
        <taxon>Bacillati</taxon>
        <taxon>Bacillota</taxon>
        <taxon>Bacilli</taxon>
        <taxon>Bacillales</taxon>
        <taxon>Bacillaceae</taxon>
        <taxon>Bacillus</taxon>
    </lineage>
</organism>
<proteinExistence type="predicted"/>
<dbReference type="EMBL" id="JBHUEM010000005">
    <property type="protein sequence ID" value="MFD1736236.1"/>
    <property type="molecule type" value="Genomic_DNA"/>
</dbReference>
<name>A0ABW4LMV4_9BACI</name>
<dbReference type="Proteomes" id="UP001597214">
    <property type="component" value="Unassembled WGS sequence"/>
</dbReference>